<feature type="transmembrane region" description="Helical" evidence="7">
    <location>
        <begin position="426"/>
        <end position="442"/>
    </location>
</feature>
<feature type="transmembrane region" description="Helical" evidence="7">
    <location>
        <begin position="101"/>
        <end position="124"/>
    </location>
</feature>
<feature type="transmembrane region" description="Helical" evidence="7">
    <location>
        <begin position="392"/>
        <end position="420"/>
    </location>
</feature>
<dbReference type="InterPro" id="IPR048279">
    <property type="entry name" value="MdtK-like"/>
</dbReference>
<feature type="transmembrane region" description="Helical" evidence="7">
    <location>
        <begin position="197"/>
        <end position="218"/>
    </location>
</feature>
<feature type="transmembrane region" description="Helical" evidence="7">
    <location>
        <begin position="238"/>
        <end position="255"/>
    </location>
</feature>
<feature type="transmembrane region" description="Helical" evidence="7">
    <location>
        <begin position="20"/>
        <end position="37"/>
    </location>
</feature>
<feature type="transmembrane region" description="Helical" evidence="7">
    <location>
        <begin position="136"/>
        <end position="159"/>
    </location>
</feature>
<feature type="transmembrane region" description="Helical" evidence="7">
    <location>
        <begin position="360"/>
        <end position="380"/>
    </location>
</feature>
<keyword evidence="4 7" id="KW-0812">Transmembrane</keyword>
<keyword evidence="2" id="KW-0813">Transport</keyword>
<evidence type="ECO:0000313" key="9">
    <source>
        <dbReference type="Proteomes" id="UP000606193"/>
    </source>
</evidence>
<dbReference type="Proteomes" id="UP000606193">
    <property type="component" value="Unassembled WGS sequence"/>
</dbReference>
<dbReference type="Pfam" id="PF01554">
    <property type="entry name" value="MatE"/>
    <property type="match status" value="2"/>
</dbReference>
<evidence type="ECO:0000256" key="5">
    <source>
        <dbReference type="ARBA" id="ARBA00022989"/>
    </source>
</evidence>
<evidence type="ECO:0000256" key="2">
    <source>
        <dbReference type="ARBA" id="ARBA00022448"/>
    </source>
</evidence>
<dbReference type="CDD" id="cd13138">
    <property type="entry name" value="MATE_yoeA_like"/>
    <property type="match status" value="1"/>
</dbReference>
<comment type="caution">
    <text evidence="8">The sequence shown here is derived from an EMBL/GenBank/DDBJ whole genome shotgun (WGS) entry which is preliminary data.</text>
</comment>
<sequence length="452" mass="48602">MSAKKSKMKNLTEGSPAKLIIGFAIPMFLGMLFQQFYSMVDTMIVGKFLGLKPLAGVGSTGSLNFMVIGFCIGVCNGFAIPVAQKFGAKDESALRRFVANATWLCVGFAVVMTLASSVFCRDILLFLRTPEDVFQYAYWYMLIIFLGIPCTFLYNFLAALIRSLGDSRTPVVFLAISSVLNIGLDLLFILLFRWGVIGAALATVLSQGISGICCLWYVGKTFPILHGSRSEWRAQPKYMVRLCTIGIPMGLQYSITAIGTLVIQAAVNGFGATVMAGVTAAGRLGNFLSCPIEALGQTMAPYVGQNVGAGKLDRVGKGLKAASLMGFCVSAVLLAIVVLFGRRMSVLFLDANEVEAMGYAYQYMTVTAAGYCLLTLVNTVRFTIQGMGFSGIAILAGVFEMAARTLAGTLLVAVSGYFGICMANTLAWIFADAFLIPAFFLCRRKLAKEGLE</sequence>
<keyword evidence="5 7" id="KW-1133">Transmembrane helix</keyword>
<dbReference type="RefSeq" id="WP_249298082.1">
    <property type="nucleotide sequence ID" value="NZ_JACRSX010000012.1"/>
</dbReference>
<accession>A0ABR7N2T0</accession>
<keyword evidence="6 7" id="KW-0472">Membrane</keyword>
<dbReference type="InterPro" id="IPR052031">
    <property type="entry name" value="Membrane_Transporter-Flippase"/>
</dbReference>
<feature type="transmembrane region" description="Helical" evidence="7">
    <location>
        <begin position="321"/>
        <end position="340"/>
    </location>
</feature>
<keyword evidence="9" id="KW-1185">Reference proteome</keyword>
<evidence type="ECO:0000313" key="8">
    <source>
        <dbReference type="EMBL" id="MBC8562824.1"/>
    </source>
</evidence>
<dbReference type="PIRSF" id="PIRSF006603">
    <property type="entry name" value="DinF"/>
    <property type="match status" value="1"/>
</dbReference>
<keyword evidence="3" id="KW-1003">Cell membrane</keyword>
<protein>
    <submittedName>
        <fullName evidence="8">MATE family efflux transporter</fullName>
    </submittedName>
</protein>
<dbReference type="PANTHER" id="PTHR43549">
    <property type="entry name" value="MULTIDRUG RESISTANCE PROTEIN YPNP-RELATED"/>
    <property type="match status" value="1"/>
</dbReference>
<evidence type="ECO:0000256" key="7">
    <source>
        <dbReference type="SAM" id="Phobius"/>
    </source>
</evidence>
<evidence type="ECO:0000256" key="6">
    <source>
        <dbReference type="ARBA" id="ARBA00023136"/>
    </source>
</evidence>
<dbReference type="EMBL" id="JACRSX010000012">
    <property type="protein sequence ID" value="MBC8562824.1"/>
    <property type="molecule type" value="Genomic_DNA"/>
</dbReference>
<dbReference type="NCBIfam" id="TIGR00797">
    <property type="entry name" value="matE"/>
    <property type="match status" value="1"/>
</dbReference>
<evidence type="ECO:0000256" key="3">
    <source>
        <dbReference type="ARBA" id="ARBA00022475"/>
    </source>
</evidence>
<feature type="transmembrane region" description="Helical" evidence="7">
    <location>
        <begin position="171"/>
        <end position="191"/>
    </location>
</feature>
<comment type="subcellular location">
    <subcellularLocation>
        <location evidence="1">Cell membrane</location>
        <topology evidence="1">Multi-pass membrane protein</topology>
    </subcellularLocation>
</comment>
<feature type="transmembrane region" description="Helical" evidence="7">
    <location>
        <begin position="261"/>
        <end position="281"/>
    </location>
</feature>
<organism evidence="8 9">
    <name type="scientific">Jutongia huaianensis</name>
    <dbReference type="NCBI Taxonomy" id="2763668"/>
    <lineage>
        <taxon>Bacteria</taxon>
        <taxon>Bacillati</taxon>
        <taxon>Bacillota</taxon>
        <taxon>Clostridia</taxon>
        <taxon>Lachnospirales</taxon>
        <taxon>Lachnospiraceae</taxon>
        <taxon>Jutongia</taxon>
    </lineage>
</organism>
<dbReference type="InterPro" id="IPR002528">
    <property type="entry name" value="MATE_fam"/>
</dbReference>
<name>A0ABR7N2T0_9FIRM</name>
<reference evidence="8 9" key="1">
    <citation type="submission" date="2020-08" db="EMBL/GenBank/DDBJ databases">
        <title>Genome public.</title>
        <authorList>
            <person name="Liu C."/>
            <person name="Sun Q."/>
        </authorList>
    </citation>
    <scope>NUCLEOTIDE SEQUENCE [LARGE SCALE GENOMIC DNA]</scope>
    <source>
        <strain evidence="8 9">NSJ-37</strain>
    </source>
</reference>
<evidence type="ECO:0000256" key="4">
    <source>
        <dbReference type="ARBA" id="ARBA00022692"/>
    </source>
</evidence>
<proteinExistence type="predicted"/>
<feature type="transmembrane region" description="Helical" evidence="7">
    <location>
        <begin position="57"/>
        <end position="80"/>
    </location>
</feature>
<evidence type="ECO:0000256" key="1">
    <source>
        <dbReference type="ARBA" id="ARBA00004651"/>
    </source>
</evidence>
<gene>
    <name evidence="8" type="ORF">H8704_09325</name>
</gene>
<dbReference type="PANTHER" id="PTHR43549:SF3">
    <property type="entry name" value="MULTIDRUG RESISTANCE PROTEIN YPNP-RELATED"/>
    <property type="match status" value="1"/>
</dbReference>